<sequence length="298" mass="33416">MLRRCLQYGLILCACVTIVAGVSVSNAQSSMVDLTLVEWIHGSEDCEAARESADYIEWQQVQYLPDTYVFRQNKCSDYEANFVYLLVGATKALLIDTGATKEGGEILYEMVRKITPAPLIVVHTHGHPDHWRGDPAFKNAENTEVVRIGAINMLKYLGLDTWPDDPVGIKLGDRLIEVLPTPGHESASLAYYDPRSQFLFTGDTVLPGRLYVNDWPSYVDSIARLLDWVKDKPVAHVVGGHIEMQRTPNVQYPRSTQYQPDEAPLPLSVSDIEMLYAAISGKETPERIELGSFVVWPY</sequence>
<organism evidence="4 5">
    <name type="scientific">Aliiruegeria lutimaris</name>
    <dbReference type="NCBI Taxonomy" id="571298"/>
    <lineage>
        <taxon>Bacteria</taxon>
        <taxon>Pseudomonadati</taxon>
        <taxon>Pseudomonadota</taxon>
        <taxon>Alphaproteobacteria</taxon>
        <taxon>Rhodobacterales</taxon>
        <taxon>Roseobacteraceae</taxon>
        <taxon>Aliiruegeria</taxon>
    </lineage>
</organism>
<dbReference type="SUPFAM" id="SSF56281">
    <property type="entry name" value="Metallo-hydrolase/oxidoreductase"/>
    <property type="match status" value="1"/>
</dbReference>
<dbReference type="PANTHER" id="PTHR42951:SF4">
    <property type="entry name" value="ACYL-COENZYME A THIOESTERASE MBLAC2"/>
    <property type="match status" value="1"/>
</dbReference>
<dbReference type="OrthoDB" id="7253658at2"/>
<reference evidence="4 5" key="1">
    <citation type="submission" date="2016-10" db="EMBL/GenBank/DDBJ databases">
        <authorList>
            <person name="de Groot N.N."/>
        </authorList>
    </citation>
    <scope>NUCLEOTIDE SEQUENCE [LARGE SCALE GENOMIC DNA]</scope>
    <source>
        <strain evidence="4 5">DSM 25294</strain>
    </source>
</reference>
<dbReference type="PROSITE" id="PS51257">
    <property type="entry name" value="PROKAR_LIPOPROTEIN"/>
    <property type="match status" value="1"/>
</dbReference>
<evidence type="ECO:0000313" key="4">
    <source>
        <dbReference type="EMBL" id="SDL84323.1"/>
    </source>
</evidence>
<feature type="signal peptide" evidence="2">
    <location>
        <begin position="1"/>
        <end position="27"/>
    </location>
</feature>
<gene>
    <name evidence="4" type="ORF">SAMN04488026_11214</name>
</gene>
<keyword evidence="2" id="KW-0732">Signal</keyword>
<dbReference type="EMBL" id="FNEK01000121">
    <property type="protein sequence ID" value="SDL84323.1"/>
    <property type="molecule type" value="Genomic_DNA"/>
</dbReference>
<dbReference type="STRING" id="571298.SAMN04488026_11214"/>
<dbReference type="InterPro" id="IPR050855">
    <property type="entry name" value="NDM-1-like"/>
</dbReference>
<comment type="similarity">
    <text evidence="1">Belongs to the metallo-beta-lactamase superfamily. Class-B beta-lactamase family.</text>
</comment>
<protein>
    <submittedName>
        <fullName evidence="4">Glyoxylase, beta-lactamase superfamily II</fullName>
    </submittedName>
</protein>
<dbReference type="Pfam" id="PF00753">
    <property type="entry name" value="Lactamase_B"/>
    <property type="match status" value="1"/>
</dbReference>
<evidence type="ECO:0000256" key="2">
    <source>
        <dbReference type="SAM" id="SignalP"/>
    </source>
</evidence>
<feature type="domain" description="Metallo-beta-lactamase" evidence="3">
    <location>
        <begin position="80"/>
        <end position="241"/>
    </location>
</feature>
<dbReference type="PANTHER" id="PTHR42951">
    <property type="entry name" value="METALLO-BETA-LACTAMASE DOMAIN-CONTAINING"/>
    <property type="match status" value="1"/>
</dbReference>
<evidence type="ECO:0000313" key="5">
    <source>
        <dbReference type="Proteomes" id="UP000199382"/>
    </source>
</evidence>
<dbReference type="Gene3D" id="3.60.15.10">
    <property type="entry name" value="Ribonuclease Z/Hydroxyacylglutathione hydrolase-like"/>
    <property type="match status" value="1"/>
</dbReference>
<name>A0A1G9ND47_9RHOB</name>
<dbReference type="InterPro" id="IPR036866">
    <property type="entry name" value="RibonucZ/Hydroxyglut_hydro"/>
</dbReference>
<keyword evidence="5" id="KW-1185">Reference proteome</keyword>
<evidence type="ECO:0000256" key="1">
    <source>
        <dbReference type="ARBA" id="ARBA00005250"/>
    </source>
</evidence>
<evidence type="ECO:0000259" key="3">
    <source>
        <dbReference type="SMART" id="SM00849"/>
    </source>
</evidence>
<dbReference type="SMART" id="SM00849">
    <property type="entry name" value="Lactamase_B"/>
    <property type="match status" value="1"/>
</dbReference>
<dbReference type="AlphaFoldDB" id="A0A1G9ND47"/>
<proteinExistence type="inferred from homology"/>
<dbReference type="GO" id="GO:0017001">
    <property type="term" value="P:antibiotic catabolic process"/>
    <property type="evidence" value="ECO:0007669"/>
    <property type="project" value="UniProtKB-ARBA"/>
</dbReference>
<dbReference type="Proteomes" id="UP000199382">
    <property type="component" value="Unassembled WGS sequence"/>
</dbReference>
<dbReference type="InterPro" id="IPR001279">
    <property type="entry name" value="Metallo-B-lactamas"/>
</dbReference>
<accession>A0A1G9ND47</accession>
<feature type="chain" id="PRO_5011713108" evidence="2">
    <location>
        <begin position="28"/>
        <end position="298"/>
    </location>
</feature>